<dbReference type="Pfam" id="PF14289">
    <property type="entry name" value="DUF4369"/>
    <property type="match status" value="1"/>
</dbReference>
<protein>
    <recommendedName>
        <fullName evidence="5">DUF4369 domain-containing protein</fullName>
    </recommendedName>
</protein>
<feature type="domain" description="DUF4369" evidence="2">
    <location>
        <begin position="24"/>
        <end position="115"/>
    </location>
</feature>
<evidence type="ECO:0000259" key="1">
    <source>
        <dbReference type="Pfam" id="PF00578"/>
    </source>
</evidence>
<comment type="caution">
    <text evidence="3">The sequence shown here is derived from an EMBL/GenBank/DDBJ whole genome shotgun (WGS) entry which is preliminary data.</text>
</comment>
<keyword evidence="4" id="KW-1185">Reference proteome</keyword>
<dbReference type="GO" id="GO:0016209">
    <property type="term" value="F:antioxidant activity"/>
    <property type="evidence" value="ECO:0007669"/>
    <property type="project" value="InterPro"/>
</dbReference>
<organism evidence="3 4">
    <name type="scientific">Prevotella lacticifex</name>
    <dbReference type="NCBI Taxonomy" id="2854755"/>
    <lineage>
        <taxon>Bacteria</taxon>
        <taxon>Pseudomonadati</taxon>
        <taxon>Bacteroidota</taxon>
        <taxon>Bacteroidia</taxon>
        <taxon>Bacteroidales</taxon>
        <taxon>Prevotellaceae</taxon>
        <taxon>Prevotella</taxon>
    </lineage>
</organism>
<dbReference type="InterPro" id="IPR036249">
    <property type="entry name" value="Thioredoxin-like_sf"/>
</dbReference>
<proteinExistence type="predicted"/>
<dbReference type="InterPro" id="IPR050553">
    <property type="entry name" value="Thioredoxin_ResA/DsbE_sf"/>
</dbReference>
<dbReference type="Pfam" id="PF00578">
    <property type="entry name" value="AhpC-TSA"/>
    <property type="match status" value="1"/>
</dbReference>
<dbReference type="SUPFAM" id="SSF52833">
    <property type="entry name" value="Thioredoxin-like"/>
    <property type="match status" value="1"/>
</dbReference>
<dbReference type="EMBL" id="BPUB01000002">
    <property type="protein sequence ID" value="GJG60067.1"/>
    <property type="molecule type" value="Genomic_DNA"/>
</dbReference>
<dbReference type="PANTHER" id="PTHR42852:SF13">
    <property type="entry name" value="PROTEIN DIPZ"/>
    <property type="match status" value="1"/>
</dbReference>
<dbReference type="InterPro" id="IPR025380">
    <property type="entry name" value="DUF4369"/>
</dbReference>
<evidence type="ECO:0000313" key="4">
    <source>
        <dbReference type="Proteomes" id="UP000825483"/>
    </source>
</evidence>
<sequence length="333" mass="36809">MKRYAYLLVLSLILAACGESKGHFKIEGRFLHINTGELYVYSPDGVIDGMDTIKIQDGRFALDVPCHDEGTIMIVFPNYSQQPVFAESGGAVEIKADASHLKEMEVKGTDANELMTKFRKSLSNVSPPEETRLAGQFIKDHPESPVSIYLTRRYFVDADKPDYAKAAAFIRLMMKAQKSSGSLARLKEQVDLTQLRTPGKALPAFSAVDVKGRKVTNADLNGPMAVINVWATWSYESLDALSALSQAETEAAGKLKIVSICVDANKGDCLRSMDNYRVDWPVVCDGSMLDSKLMKQLGLSTVPECIVIRNGRIVQSGINAAELRRFLENTYER</sequence>
<dbReference type="PANTHER" id="PTHR42852">
    <property type="entry name" value="THIOL:DISULFIDE INTERCHANGE PROTEIN DSBE"/>
    <property type="match status" value="1"/>
</dbReference>
<dbReference type="RefSeq" id="WP_223928417.1">
    <property type="nucleotide sequence ID" value="NZ_BPTU01000002.1"/>
</dbReference>
<dbReference type="PROSITE" id="PS51257">
    <property type="entry name" value="PROKAR_LIPOPROTEIN"/>
    <property type="match status" value="1"/>
</dbReference>
<gene>
    <name evidence="3" type="ORF">PRLR5076_29180</name>
</gene>
<name>A0A9R1CXS4_9BACT</name>
<evidence type="ECO:0008006" key="5">
    <source>
        <dbReference type="Google" id="ProtNLM"/>
    </source>
</evidence>
<dbReference type="GO" id="GO:0016491">
    <property type="term" value="F:oxidoreductase activity"/>
    <property type="evidence" value="ECO:0007669"/>
    <property type="project" value="InterPro"/>
</dbReference>
<dbReference type="Proteomes" id="UP000825483">
    <property type="component" value="Unassembled WGS sequence"/>
</dbReference>
<dbReference type="GeneID" id="72465889"/>
<feature type="domain" description="Alkyl hydroperoxide reductase subunit C/ Thiol specific antioxidant" evidence="1">
    <location>
        <begin position="198"/>
        <end position="314"/>
    </location>
</feature>
<dbReference type="AlphaFoldDB" id="A0A9R1CXS4"/>
<evidence type="ECO:0000259" key="2">
    <source>
        <dbReference type="Pfam" id="PF14289"/>
    </source>
</evidence>
<evidence type="ECO:0000313" key="3">
    <source>
        <dbReference type="EMBL" id="GJG60067.1"/>
    </source>
</evidence>
<accession>A0A9R1CXS4</accession>
<dbReference type="Gene3D" id="3.40.30.10">
    <property type="entry name" value="Glutaredoxin"/>
    <property type="match status" value="1"/>
</dbReference>
<dbReference type="InterPro" id="IPR000866">
    <property type="entry name" value="AhpC/TSA"/>
</dbReference>
<reference evidence="3" key="1">
    <citation type="journal article" date="2022" name="Int. J. Syst. Evol. Microbiol.">
        <title>Prevotella lacticifex sp. nov., isolated from the rumen of cows.</title>
        <authorList>
            <person name="Shinkai T."/>
            <person name="Ikeyama N."/>
            <person name="Kumagai M."/>
            <person name="Ohmori H."/>
            <person name="Sakamoto M."/>
            <person name="Ohkuma M."/>
            <person name="Mitsumori M."/>
        </authorList>
    </citation>
    <scope>NUCLEOTIDE SEQUENCE</scope>
    <source>
        <strain evidence="3">R5076</strain>
    </source>
</reference>
<dbReference type="CDD" id="cd02966">
    <property type="entry name" value="TlpA_like_family"/>
    <property type="match status" value="1"/>
</dbReference>